<proteinExistence type="predicted"/>
<name>A0A120AH80_9GAMM</name>
<gene>
    <name evidence="2" type="ORF">AZ78_3303</name>
</gene>
<dbReference type="Pfam" id="PF13175">
    <property type="entry name" value="AAA_15"/>
    <property type="match status" value="2"/>
</dbReference>
<dbReference type="CDD" id="cd00267">
    <property type="entry name" value="ABC_ATPase"/>
    <property type="match status" value="1"/>
</dbReference>
<dbReference type="AlphaFoldDB" id="A0A120AH80"/>
<dbReference type="Gene3D" id="3.40.50.300">
    <property type="entry name" value="P-loop containing nucleotide triphosphate hydrolases"/>
    <property type="match status" value="1"/>
</dbReference>
<dbReference type="PANTHER" id="PTHR43581:SF2">
    <property type="entry name" value="EXCINUCLEASE ATPASE SUBUNIT"/>
    <property type="match status" value="1"/>
</dbReference>
<feature type="domain" description="Endonuclease GajA/Old nuclease/RecF-like AAA" evidence="1">
    <location>
        <begin position="1"/>
        <end position="62"/>
    </location>
</feature>
<comment type="caution">
    <text evidence="2">The sequence shown here is derived from an EMBL/GenBank/DDBJ whole genome shotgun (WGS) entry which is preliminary data.</text>
</comment>
<reference evidence="2 3" key="1">
    <citation type="journal article" date="2014" name="Genome Announc.">
        <title>Draft Genome Sequence of Lysobacter capsici AZ78, a Bacterium Antagonistic to Plant-Pathogenic Oomycetes.</title>
        <authorList>
            <person name="Puopolo G."/>
            <person name="Sonego P."/>
            <person name="Engelen K."/>
            <person name="Pertot I."/>
        </authorList>
    </citation>
    <scope>NUCLEOTIDE SEQUENCE [LARGE SCALE GENOMIC DNA]</scope>
    <source>
        <strain evidence="2 3">AZ78</strain>
    </source>
</reference>
<dbReference type="Proteomes" id="UP000023435">
    <property type="component" value="Unassembled WGS sequence"/>
</dbReference>
<dbReference type="InterPro" id="IPR041685">
    <property type="entry name" value="AAA_GajA/Old/RecF-like"/>
</dbReference>
<dbReference type="InterPro" id="IPR051396">
    <property type="entry name" value="Bact_Antivir_Def_Nuclease"/>
</dbReference>
<dbReference type="EMBL" id="JAJA02000001">
    <property type="protein sequence ID" value="KWS05751.1"/>
    <property type="molecule type" value="Genomic_DNA"/>
</dbReference>
<evidence type="ECO:0000313" key="2">
    <source>
        <dbReference type="EMBL" id="KWS05751.1"/>
    </source>
</evidence>
<feature type="domain" description="Endonuclease GajA/Old nuclease/RecF-like AAA" evidence="1">
    <location>
        <begin position="289"/>
        <end position="404"/>
    </location>
</feature>
<accession>A0A120AH80</accession>
<organism evidence="2 3">
    <name type="scientific">Lysobacter capsici AZ78</name>
    <dbReference type="NCBI Taxonomy" id="1444315"/>
    <lineage>
        <taxon>Bacteria</taxon>
        <taxon>Pseudomonadati</taxon>
        <taxon>Pseudomonadota</taxon>
        <taxon>Gammaproteobacteria</taxon>
        <taxon>Lysobacterales</taxon>
        <taxon>Lysobacteraceae</taxon>
        <taxon>Lysobacter</taxon>
    </lineage>
</organism>
<dbReference type="SUPFAM" id="SSF52540">
    <property type="entry name" value="P-loop containing nucleoside triphosphate hydrolases"/>
    <property type="match status" value="1"/>
</dbReference>
<sequence>MKLTGFDIKNFKGIKDAKIRFGHNDVARVHTLVGLNESGKTTLLEAMHSFSPDAETQLVVRNAKSVQEQREQAVPRDKIANFSGEVSITAHIEASPADWKSVQDQLSEENGLLLEGSNLPGSFTFRLVHVYRNGDFQRTSRNINIPELKVKRKRQKQFHAPESEDLIAVGKAIRNRLPTIAYYPTFVFDFPKRIYLTDRDNAPRNQFYRQLFQDILDYDGNGYTIEDSILARLHKIDSQGPWEKWFAAFVGTSEEDKVKQVMARAERAVTKLVFSKWNEVFGENAGAKEISIDLQYERGKDIQNADGTEEEASLHDAYIRFRIKDGANVFSVDDRSLGFRWFFSFLLFTQFRIHRENQRPTIFLFDEPASNLHAAAQKKLLESFPAIAQVPHRLFYSTHSHYMVEPKWLEQAYIVFDRLSSPEESIIDASTQSESTVDVQVVPYRQFVQERPTQTSYFQPILDTLEVKPSNFDYKTGGLIVEGKSDFYFIRFASMITGIELGPIFPAYGSGTMGSLVALHRGWGLPVRILFDSDRGGKDGQKQLKRDLALSDQEYVELSTICPSAKTIEQIFSDSDRKLLVGGASENWKTALLRRVQELVAAGSKPTLDSTSRSDMHLLVSSLRKFSVTD</sequence>
<evidence type="ECO:0000259" key="1">
    <source>
        <dbReference type="Pfam" id="PF13175"/>
    </source>
</evidence>
<dbReference type="OrthoDB" id="3322489at2"/>
<dbReference type="PANTHER" id="PTHR43581">
    <property type="entry name" value="ATP/GTP PHOSPHATASE"/>
    <property type="match status" value="1"/>
</dbReference>
<protein>
    <recommendedName>
        <fullName evidence="1">Endonuclease GajA/Old nuclease/RecF-like AAA domain-containing protein</fullName>
    </recommendedName>
</protein>
<dbReference type="RefSeq" id="WP_082723675.1">
    <property type="nucleotide sequence ID" value="NZ_JAJA02000001.1"/>
</dbReference>
<evidence type="ECO:0000313" key="3">
    <source>
        <dbReference type="Proteomes" id="UP000023435"/>
    </source>
</evidence>
<keyword evidence="3" id="KW-1185">Reference proteome</keyword>
<dbReference type="InterPro" id="IPR027417">
    <property type="entry name" value="P-loop_NTPase"/>
</dbReference>